<dbReference type="EMBL" id="AP024714">
    <property type="protein sequence ID" value="BCX81766.1"/>
    <property type="molecule type" value="Genomic_DNA"/>
</dbReference>
<keyword evidence="9" id="KW-1185">Reference proteome</keyword>
<keyword evidence="5" id="KW-0333">Golgi apparatus</keyword>
<gene>
    <name evidence="8" type="ORF">MIT9_P1346</name>
</gene>
<keyword evidence="6 7" id="KW-0472">Membrane</keyword>
<organism evidence="8 9">
    <name type="scientific">Methylomarinovum caldicuralii</name>
    <dbReference type="NCBI Taxonomy" id="438856"/>
    <lineage>
        <taxon>Bacteria</taxon>
        <taxon>Pseudomonadati</taxon>
        <taxon>Pseudomonadota</taxon>
        <taxon>Gammaproteobacteria</taxon>
        <taxon>Methylococcales</taxon>
        <taxon>Methylothermaceae</taxon>
        <taxon>Methylomarinovum</taxon>
    </lineage>
</organism>
<dbReference type="Proteomes" id="UP001321825">
    <property type="component" value="Chromosome"/>
</dbReference>
<accession>A0AAU9CJH9</accession>
<dbReference type="InterPro" id="IPR045891">
    <property type="entry name" value="ZIP9"/>
</dbReference>
<dbReference type="PANTHER" id="PTHR16133">
    <property type="entry name" value="SOLUTE CARRIER FAMILY 39 ZINC TRANSPORTER , MEMBER 9-RELATED"/>
    <property type="match status" value="1"/>
</dbReference>
<name>A0AAU9CJH9_9GAMM</name>
<evidence type="ECO:0000256" key="1">
    <source>
        <dbReference type="ARBA" id="ARBA00004127"/>
    </source>
</evidence>
<evidence type="ECO:0000313" key="8">
    <source>
        <dbReference type="EMBL" id="BCX81766.1"/>
    </source>
</evidence>
<dbReference type="GO" id="GO:0046873">
    <property type="term" value="F:metal ion transmembrane transporter activity"/>
    <property type="evidence" value="ECO:0007669"/>
    <property type="project" value="InterPro"/>
</dbReference>
<feature type="transmembrane region" description="Helical" evidence="7">
    <location>
        <begin position="77"/>
        <end position="99"/>
    </location>
</feature>
<comment type="subcellular location">
    <subcellularLocation>
        <location evidence="1">Endomembrane system</location>
        <topology evidence="1">Multi-pass membrane protein</topology>
    </subcellularLocation>
    <subcellularLocation>
        <location evidence="2">Golgi apparatus membrane</location>
    </subcellularLocation>
</comment>
<dbReference type="GO" id="GO:0006829">
    <property type="term" value="P:zinc ion transport"/>
    <property type="evidence" value="ECO:0007669"/>
    <property type="project" value="InterPro"/>
</dbReference>
<feature type="transmembrane region" description="Helical" evidence="7">
    <location>
        <begin position="208"/>
        <end position="225"/>
    </location>
</feature>
<evidence type="ECO:0000256" key="6">
    <source>
        <dbReference type="ARBA" id="ARBA00023136"/>
    </source>
</evidence>
<feature type="transmembrane region" description="Helical" evidence="7">
    <location>
        <begin position="150"/>
        <end position="170"/>
    </location>
</feature>
<dbReference type="InterPro" id="IPR003689">
    <property type="entry name" value="ZIP"/>
</dbReference>
<dbReference type="GO" id="GO:0016020">
    <property type="term" value="C:membrane"/>
    <property type="evidence" value="ECO:0007669"/>
    <property type="project" value="InterPro"/>
</dbReference>
<dbReference type="KEGG" id="mcau:MIT9_P1346"/>
<dbReference type="Pfam" id="PF02535">
    <property type="entry name" value="Zip"/>
    <property type="match status" value="1"/>
</dbReference>
<evidence type="ECO:0000256" key="4">
    <source>
        <dbReference type="ARBA" id="ARBA00022989"/>
    </source>
</evidence>
<dbReference type="GO" id="GO:0012505">
    <property type="term" value="C:endomembrane system"/>
    <property type="evidence" value="ECO:0007669"/>
    <property type="project" value="UniProtKB-SubCell"/>
</dbReference>
<keyword evidence="3 7" id="KW-0812">Transmembrane</keyword>
<dbReference type="RefSeq" id="WP_317704195.1">
    <property type="nucleotide sequence ID" value="NZ_AP024714.1"/>
</dbReference>
<protein>
    <submittedName>
        <fullName evidence="8">Solute carrier family 39, member 9</fullName>
    </submittedName>
</protein>
<dbReference type="PANTHER" id="PTHR16133:SF0">
    <property type="entry name" value="ZINC_IRON REGULATED TRANSPORTER-RELATED PROTEIN 102B, ISOFORM E"/>
    <property type="match status" value="1"/>
</dbReference>
<evidence type="ECO:0000256" key="7">
    <source>
        <dbReference type="SAM" id="Phobius"/>
    </source>
</evidence>
<feature type="transmembrane region" description="Helical" evidence="7">
    <location>
        <begin position="119"/>
        <end position="143"/>
    </location>
</feature>
<evidence type="ECO:0000256" key="2">
    <source>
        <dbReference type="ARBA" id="ARBA00004394"/>
    </source>
</evidence>
<sequence length="269" mass="28653">MSAWSSALAFALVAFLGALGAGLAPRYLPAFKAGHWPATTAIAAGLLLASAMVIVIPEGFEMLFMLHPPDTVPHSDTFLTLPPALASGLALLSGFLLMLGLESWGIGHEIEKPADPTPLLSLGLALHALTDGLAIGASIATGLMAVSIPILTAVMVHKLPVAFGLGAFLWRKGTPASNPWRQLLRFSLATPAGLLITFLFLRRLSHDWIGLLLLFSGGTFLYVAAVDVLSHIRQDQPPPVLFRRILIGVIILVTLLILFHNLGFEESHL</sequence>
<evidence type="ECO:0000256" key="5">
    <source>
        <dbReference type="ARBA" id="ARBA00023034"/>
    </source>
</evidence>
<proteinExistence type="predicted"/>
<reference evidence="9" key="1">
    <citation type="journal article" date="2024" name="Int. J. Syst. Evol. Microbiol.">
        <title>Methylomarinovum tepidoasis sp. nov., a moderately thermophilic methanotroph of the family Methylothermaceae isolated from a deep-sea hydrothermal field.</title>
        <authorList>
            <person name="Hirayama H."/>
            <person name="Takaki Y."/>
            <person name="Abe M."/>
            <person name="Miyazaki M."/>
            <person name="Uematsu K."/>
            <person name="Matsui Y."/>
            <person name="Takai K."/>
        </authorList>
    </citation>
    <scope>NUCLEOTIDE SEQUENCE [LARGE SCALE GENOMIC DNA]</scope>
    <source>
        <strain evidence="9">IT-9</strain>
    </source>
</reference>
<dbReference type="AlphaFoldDB" id="A0AAU9CJH9"/>
<evidence type="ECO:0000256" key="3">
    <source>
        <dbReference type="ARBA" id="ARBA00022692"/>
    </source>
</evidence>
<feature type="transmembrane region" description="Helical" evidence="7">
    <location>
        <begin position="36"/>
        <end position="56"/>
    </location>
</feature>
<feature type="transmembrane region" description="Helical" evidence="7">
    <location>
        <begin position="182"/>
        <end position="201"/>
    </location>
</feature>
<feature type="transmembrane region" description="Helical" evidence="7">
    <location>
        <begin position="245"/>
        <end position="264"/>
    </location>
</feature>
<keyword evidence="4 7" id="KW-1133">Transmembrane helix</keyword>
<evidence type="ECO:0000313" key="9">
    <source>
        <dbReference type="Proteomes" id="UP001321825"/>
    </source>
</evidence>